<dbReference type="AlphaFoldDB" id="A0A2G5RMY0"/>
<dbReference type="GO" id="GO:0005737">
    <property type="term" value="C:cytoplasm"/>
    <property type="evidence" value="ECO:0007669"/>
    <property type="project" value="TreeGrafter"/>
</dbReference>
<dbReference type="Proteomes" id="UP000230559">
    <property type="component" value="Unassembled WGS sequence"/>
</dbReference>
<dbReference type="CDD" id="cd03112">
    <property type="entry name" value="CobW-like"/>
    <property type="match status" value="1"/>
</dbReference>
<dbReference type="SUPFAM" id="SSF52540">
    <property type="entry name" value="P-loop containing nucleoside triphosphate hydrolases"/>
    <property type="match status" value="1"/>
</dbReference>
<comment type="caution">
    <text evidence="7">The sequence shown here is derived from an EMBL/GenBank/DDBJ whole genome shotgun (WGS) entry which is preliminary data.</text>
</comment>
<dbReference type="GO" id="GO:0016787">
    <property type="term" value="F:hydrolase activity"/>
    <property type="evidence" value="ECO:0007669"/>
    <property type="project" value="UniProtKB-KW"/>
</dbReference>
<dbReference type="SMART" id="SM00833">
    <property type="entry name" value="CobW_C"/>
    <property type="match status" value="1"/>
</dbReference>
<evidence type="ECO:0000259" key="6">
    <source>
        <dbReference type="SMART" id="SM00833"/>
    </source>
</evidence>
<dbReference type="InterPro" id="IPR003495">
    <property type="entry name" value="CobW/HypB/UreG_nucleotide-bd"/>
</dbReference>
<evidence type="ECO:0000313" key="7">
    <source>
        <dbReference type="EMBL" id="PIC04070.1"/>
    </source>
</evidence>
<evidence type="ECO:0000256" key="3">
    <source>
        <dbReference type="ARBA" id="ARBA00023186"/>
    </source>
</evidence>
<protein>
    <submittedName>
        <fullName evidence="7">GTP-binding protein</fullName>
    </submittedName>
</protein>
<comment type="catalytic activity">
    <reaction evidence="5">
        <text>GTP + H2O = GDP + phosphate + H(+)</text>
        <dbReference type="Rhea" id="RHEA:19669"/>
        <dbReference type="ChEBI" id="CHEBI:15377"/>
        <dbReference type="ChEBI" id="CHEBI:15378"/>
        <dbReference type="ChEBI" id="CHEBI:37565"/>
        <dbReference type="ChEBI" id="CHEBI:43474"/>
        <dbReference type="ChEBI" id="CHEBI:58189"/>
    </reaction>
    <physiologicalReaction direction="left-to-right" evidence="5">
        <dbReference type="Rhea" id="RHEA:19670"/>
    </physiologicalReaction>
</comment>
<evidence type="ECO:0000313" key="8">
    <source>
        <dbReference type="Proteomes" id="UP000230559"/>
    </source>
</evidence>
<gene>
    <name evidence="7" type="ORF">CS060_11755</name>
</gene>
<name>A0A2G5RMY0_9BACL</name>
<feature type="domain" description="CobW C-terminal" evidence="6">
    <location>
        <begin position="216"/>
        <end position="301"/>
    </location>
</feature>
<organism evidence="7 8">
    <name type="scientific">Anoxybacillus flavithermus</name>
    <dbReference type="NCBI Taxonomy" id="33934"/>
    <lineage>
        <taxon>Bacteria</taxon>
        <taxon>Bacillati</taxon>
        <taxon>Bacillota</taxon>
        <taxon>Bacilli</taxon>
        <taxon>Bacillales</taxon>
        <taxon>Anoxybacillaceae</taxon>
        <taxon>Anoxybacillus</taxon>
    </lineage>
</organism>
<evidence type="ECO:0000256" key="4">
    <source>
        <dbReference type="ARBA" id="ARBA00034320"/>
    </source>
</evidence>
<dbReference type="Pfam" id="PF07683">
    <property type="entry name" value="CobW_C"/>
    <property type="match status" value="1"/>
</dbReference>
<dbReference type="EMBL" id="PEDM01000032">
    <property type="protein sequence ID" value="PIC04070.1"/>
    <property type="molecule type" value="Genomic_DNA"/>
</dbReference>
<accession>A0A2G5RMY0</accession>
<dbReference type="InterPro" id="IPR051316">
    <property type="entry name" value="Zinc-reg_GTPase_activator"/>
</dbReference>
<dbReference type="PANTHER" id="PTHR13748">
    <property type="entry name" value="COBW-RELATED"/>
    <property type="match status" value="1"/>
</dbReference>
<keyword evidence="1" id="KW-0547">Nucleotide-binding</keyword>
<keyword evidence="3" id="KW-0143">Chaperone</keyword>
<dbReference type="InterPro" id="IPR027417">
    <property type="entry name" value="P-loop_NTPase"/>
</dbReference>
<dbReference type="Gene3D" id="3.30.1220.10">
    <property type="entry name" value="CobW-like, C-terminal domain"/>
    <property type="match status" value="1"/>
</dbReference>
<keyword evidence="2" id="KW-0378">Hydrolase</keyword>
<dbReference type="PANTHER" id="PTHR13748:SF62">
    <property type="entry name" value="COBW DOMAIN-CONTAINING PROTEIN"/>
    <property type="match status" value="1"/>
</dbReference>
<dbReference type="InterPro" id="IPR036627">
    <property type="entry name" value="CobW-likC_sf"/>
</dbReference>
<evidence type="ECO:0000256" key="5">
    <source>
        <dbReference type="ARBA" id="ARBA00049117"/>
    </source>
</evidence>
<proteinExistence type="inferred from homology"/>
<sequence>MDVYILSGFLGSGKTTVLQRLLQNDKHSGRRASVLMNEFGEFAVDSLLIDQHTPLKELLNGCICCTMKDEVELQLLSLYKEHKPDVVYVETTGVAHPIDVFDACLSPLIAPYICVKCIITVVDVARWNSRDQLPRRMLKLITEQVKHADNIILNKCDSVDQFVVDRAMEEIKAFNARASIQCVTYGNIRVNALLERDDIVIENKHEVLHVKKHLHIRSMTYEFQNPIDRRTFLKWMEHVEENIFRIKGFVRFTDDPSQTYIFQYAYGEPCLIPISFSFPNNLVLIGTDLDREKIIPMLQCM</sequence>
<dbReference type="GO" id="GO:0000166">
    <property type="term" value="F:nucleotide binding"/>
    <property type="evidence" value="ECO:0007669"/>
    <property type="project" value="UniProtKB-KW"/>
</dbReference>
<dbReference type="InterPro" id="IPR011629">
    <property type="entry name" value="CobW-like_C"/>
</dbReference>
<evidence type="ECO:0000256" key="1">
    <source>
        <dbReference type="ARBA" id="ARBA00022741"/>
    </source>
</evidence>
<reference evidence="7 8" key="1">
    <citation type="submission" date="2017-10" db="EMBL/GenBank/DDBJ databases">
        <title>Draft genome sequence of Anoxybacillus flavithermus KU2-6-11 from caldera Uzon (Russia:Kamchtka).</title>
        <authorList>
            <person name="Korzhuk A.V."/>
            <person name="Rozanov A.S."/>
            <person name="Bryanskaya A.V."/>
            <person name="Peltek S.E."/>
        </authorList>
    </citation>
    <scope>NUCLEOTIDE SEQUENCE [LARGE SCALE GENOMIC DNA]</scope>
    <source>
        <strain evidence="7 8">KU2-6_11</strain>
    </source>
</reference>
<dbReference type="Pfam" id="PF02492">
    <property type="entry name" value="cobW"/>
    <property type="match status" value="1"/>
</dbReference>
<evidence type="ECO:0000256" key="2">
    <source>
        <dbReference type="ARBA" id="ARBA00022801"/>
    </source>
</evidence>
<dbReference type="SUPFAM" id="SSF90002">
    <property type="entry name" value="Hypothetical protein YjiA, C-terminal domain"/>
    <property type="match status" value="1"/>
</dbReference>
<dbReference type="RefSeq" id="WP_035046823.1">
    <property type="nucleotide sequence ID" value="NZ_PEDM01000032.1"/>
</dbReference>
<dbReference type="Gene3D" id="3.40.50.300">
    <property type="entry name" value="P-loop containing nucleotide triphosphate hydrolases"/>
    <property type="match status" value="1"/>
</dbReference>
<comment type="similarity">
    <text evidence="4">Belongs to the SIMIBI class G3E GTPase family. ZNG1 subfamily.</text>
</comment>